<reference evidence="1" key="1">
    <citation type="submission" date="2014-05" db="EMBL/GenBank/DDBJ databases">
        <authorList>
            <person name="Chronopoulou M."/>
        </authorList>
    </citation>
    <scope>NUCLEOTIDE SEQUENCE</scope>
    <source>
        <tissue evidence="1">Whole organism</tissue>
    </source>
</reference>
<organism evidence="1">
    <name type="scientific">Lepeophtheirus salmonis</name>
    <name type="common">Salmon louse</name>
    <name type="synonym">Caligus salmonis</name>
    <dbReference type="NCBI Taxonomy" id="72036"/>
    <lineage>
        <taxon>Eukaryota</taxon>
        <taxon>Metazoa</taxon>
        <taxon>Ecdysozoa</taxon>
        <taxon>Arthropoda</taxon>
        <taxon>Crustacea</taxon>
        <taxon>Multicrustacea</taxon>
        <taxon>Hexanauplia</taxon>
        <taxon>Copepoda</taxon>
        <taxon>Siphonostomatoida</taxon>
        <taxon>Caligidae</taxon>
        <taxon>Lepeophtheirus</taxon>
    </lineage>
</organism>
<protein>
    <submittedName>
        <fullName evidence="1">Uncharacterized protein</fullName>
    </submittedName>
</protein>
<sequence length="92" mass="10986">MCFLSLKKSMLKKGVSFKWSIPFYKKFCFQKKKKSSFCQIDHLHIFKNRLSKKAQPTFSSPLKSCWRRLYEKLIMFLQKVLNSNLSKQSISL</sequence>
<dbReference type="AlphaFoldDB" id="A0A0K2VE79"/>
<accession>A0A0K2VE79</accession>
<proteinExistence type="predicted"/>
<name>A0A0K2VE79_LEPSM</name>
<dbReference type="EMBL" id="HACA01030830">
    <property type="protein sequence ID" value="CDW48191.1"/>
    <property type="molecule type" value="Transcribed_RNA"/>
</dbReference>
<evidence type="ECO:0000313" key="1">
    <source>
        <dbReference type="EMBL" id="CDW48191.1"/>
    </source>
</evidence>